<evidence type="ECO:0000256" key="1">
    <source>
        <dbReference type="SAM" id="MobiDB-lite"/>
    </source>
</evidence>
<dbReference type="InParanoid" id="A0A0P0Y192"/>
<dbReference type="EMBL" id="AP014967">
    <property type="protein sequence ID" value="BAT13660.1"/>
    <property type="molecule type" value="Genomic_DNA"/>
</dbReference>
<reference evidence="3" key="1">
    <citation type="journal article" date="2005" name="Nature">
        <title>The map-based sequence of the rice genome.</title>
        <authorList>
            <consortium name="International rice genome sequencing project (IRGSP)"/>
            <person name="Matsumoto T."/>
            <person name="Wu J."/>
            <person name="Kanamori H."/>
            <person name="Katayose Y."/>
            <person name="Fujisawa M."/>
            <person name="Namiki N."/>
            <person name="Mizuno H."/>
            <person name="Yamamoto K."/>
            <person name="Antonio B.A."/>
            <person name="Baba T."/>
            <person name="Sakata K."/>
            <person name="Nagamura Y."/>
            <person name="Aoki H."/>
            <person name="Arikawa K."/>
            <person name="Arita K."/>
            <person name="Bito T."/>
            <person name="Chiden Y."/>
            <person name="Fujitsuka N."/>
            <person name="Fukunaka R."/>
            <person name="Hamada M."/>
            <person name="Harada C."/>
            <person name="Hayashi A."/>
            <person name="Hijishita S."/>
            <person name="Honda M."/>
            <person name="Hosokawa S."/>
            <person name="Ichikawa Y."/>
            <person name="Idonuma A."/>
            <person name="Iijima M."/>
            <person name="Ikeda M."/>
            <person name="Ikeno M."/>
            <person name="Ito K."/>
            <person name="Ito S."/>
            <person name="Ito T."/>
            <person name="Ito Y."/>
            <person name="Ito Y."/>
            <person name="Iwabuchi A."/>
            <person name="Kamiya K."/>
            <person name="Karasawa W."/>
            <person name="Kurita K."/>
            <person name="Katagiri S."/>
            <person name="Kikuta A."/>
            <person name="Kobayashi H."/>
            <person name="Kobayashi N."/>
            <person name="Machita K."/>
            <person name="Maehara T."/>
            <person name="Masukawa M."/>
            <person name="Mizubayashi T."/>
            <person name="Mukai Y."/>
            <person name="Nagasaki H."/>
            <person name="Nagata Y."/>
            <person name="Naito S."/>
            <person name="Nakashima M."/>
            <person name="Nakama Y."/>
            <person name="Nakamichi Y."/>
            <person name="Nakamura M."/>
            <person name="Meguro A."/>
            <person name="Negishi M."/>
            <person name="Ohta I."/>
            <person name="Ohta T."/>
            <person name="Okamoto M."/>
            <person name="Ono N."/>
            <person name="Saji S."/>
            <person name="Sakaguchi M."/>
            <person name="Sakai K."/>
            <person name="Shibata M."/>
            <person name="Shimokawa T."/>
            <person name="Song J."/>
            <person name="Takazaki Y."/>
            <person name="Terasawa K."/>
            <person name="Tsugane M."/>
            <person name="Tsuji K."/>
            <person name="Ueda S."/>
            <person name="Waki K."/>
            <person name="Yamagata H."/>
            <person name="Yamamoto M."/>
            <person name="Yamamoto S."/>
            <person name="Yamane H."/>
            <person name="Yoshiki S."/>
            <person name="Yoshihara R."/>
            <person name="Yukawa K."/>
            <person name="Zhong H."/>
            <person name="Yano M."/>
            <person name="Yuan Q."/>
            <person name="Ouyang S."/>
            <person name="Liu J."/>
            <person name="Jones K.M."/>
            <person name="Gansberger K."/>
            <person name="Moffat K."/>
            <person name="Hill J."/>
            <person name="Bera J."/>
            <person name="Fadrosh D."/>
            <person name="Jin S."/>
            <person name="Johri S."/>
            <person name="Kim M."/>
            <person name="Overton L."/>
            <person name="Reardon M."/>
            <person name="Tsitrin T."/>
            <person name="Vuong H."/>
            <person name="Weaver B."/>
            <person name="Ciecko A."/>
            <person name="Tallon L."/>
            <person name="Jackson J."/>
            <person name="Pai G."/>
            <person name="Aken S.V."/>
            <person name="Utterback T."/>
            <person name="Reidmuller S."/>
            <person name="Feldblyum T."/>
            <person name="Hsiao J."/>
            <person name="Zismann V."/>
            <person name="Iobst S."/>
            <person name="de Vazeille A.R."/>
            <person name="Buell C.R."/>
            <person name="Ying K."/>
            <person name="Li Y."/>
            <person name="Lu T."/>
            <person name="Huang Y."/>
            <person name="Zhao Q."/>
            <person name="Feng Q."/>
            <person name="Zhang L."/>
            <person name="Zhu J."/>
            <person name="Weng Q."/>
            <person name="Mu J."/>
            <person name="Lu Y."/>
            <person name="Fan D."/>
            <person name="Liu Y."/>
            <person name="Guan J."/>
            <person name="Zhang Y."/>
            <person name="Yu S."/>
            <person name="Liu X."/>
            <person name="Zhang Y."/>
            <person name="Hong G."/>
            <person name="Han B."/>
            <person name="Choisne N."/>
            <person name="Demange N."/>
            <person name="Orjeda G."/>
            <person name="Samain S."/>
            <person name="Cattolico L."/>
            <person name="Pelletier E."/>
            <person name="Couloux A."/>
            <person name="Segurens B."/>
            <person name="Wincker P."/>
            <person name="D'Hont A."/>
            <person name="Scarpelli C."/>
            <person name="Weissenbach J."/>
            <person name="Salanoubat M."/>
            <person name="Quetier F."/>
            <person name="Yu Y."/>
            <person name="Kim H.R."/>
            <person name="Rambo T."/>
            <person name="Currie J."/>
            <person name="Collura K."/>
            <person name="Luo M."/>
            <person name="Yang T."/>
            <person name="Ammiraju J.S.S."/>
            <person name="Engler F."/>
            <person name="Soderlund C."/>
            <person name="Wing R.A."/>
            <person name="Palmer L.E."/>
            <person name="de la Bastide M."/>
            <person name="Spiegel L."/>
            <person name="Nascimento L."/>
            <person name="Zutavern T."/>
            <person name="O'Shaughnessy A."/>
            <person name="Dike S."/>
            <person name="Dedhia N."/>
            <person name="Preston R."/>
            <person name="Balija V."/>
            <person name="McCombie W.R."/>
            <person name="Chow T."/>
            <person name="Chen H."/>
            <person name="Chung M."/>
            <person name="Chen C."/>
            <person name="Shaw J."/>
            <person name="Wu H."/>
            <person name="Hsiao K."/>
            <person name="Chao Y."/>
            <person name="Chu M."/>
            <person name="Cheng C."/>
            <person name="Hour A."/>
            <person name="Lee P."/>
            <person name="Lin S."/>
            <person name="Lin Y."/>
            <person name="Liou J."/>
            <person name="Liu S."/>
            <person name="Hsing Y."/>
            <person name="Raghuvanshi S."/>
            <person name="Mohanty A."/>
            <person name="Bharti A.K."/>
            <person name="Gaur A."/>
            <person name="Gupta V."/>
            <person name="Kumar D."/>
            <person name="Ravi V."/>
            <person name="Vij S."/>
            <person name="Kapur A."/>
            <person name="Khurana P."/>
            <person name="Khurana P."/>
            <person name="Khurana J.P."/>
            <person name="Tyagi A.K."/>
            <person name="Gaikwad K."/>
            <person name="Singh A."/>
            <person name="Dalal V."/>
            <person name="Srivastava S."/>
            <person name="Dixit A."/>
            <person name="Pal A.K."/>
            <person name="Ghazi I.A."/>
            <person name="Yadav M."/>
            <person name="Pandit A."/>
            <person name="Bhargava A."/>
            <person name="Sureshbabu K."/>
            <person name="Batra K."/>
            <person name="Sharma T.R."/>
            <person name="Mohapatra T."/>
            <person name="Singh N.K."/>
            <person name="Messing J."/>
            <person name="Nelson A.B."/>
            <person name="Fuks G."/>
            <person name="Kavchok S."/>
            <person name="Keizer G."/>
            <person name="Linton E."/>
            <person name="Llaca V."/>
            <person name="Song R."/>
            <person name="Tanyolac B."/>
            <person name="Young S."/>
            <person name="Ho-Il K."/>
            <person name="Hahn J.H."/>
            <person name="Sangsakoo G."/>
            <person name="Vanavichit A."/>
            <person name="de Mattos Luiz.A.T."/>
            <person name="Zimmer P.D."/>
            <person name="Malone G."/>
            <person name="Dellagostin O."/>
            <person name="de Oliveira A.C."/>
            <person name="Bevan M."/>
            <person name="Bancroft I."/>
            <person name="Minx P."/>
            <person name="Cordum H."/>
            <person name="Wilson R."/>
            <person name="Cheng Z."/>
            <person name="Jin W."/>
            <person name="Jiang J."/>
            <person name="Leong S.A."/>
            <person name="Iwama H."/>
            <person name="Gojobori T."/>
            <person name="Itoh T."/>
            <person name="Niimura Y."/>
            <person name="Fujii Y."/>
            <person name="Habara T."/>
            <person name="Sakai H."/>
            <person name="Sato Y."/>
            <person name="Wilson G."/>
            <person name="Kumar K."/>
            <person name="McCouch S."/>
            <person name="Juretic N."/>
            <person name="Hoen D."/>
            <person name="Wright S."/>
            <person name="Bruskiewich R."/>
            <person name="Bureau T."/>
            <person name="Miyao A."/>
            <person name="Hirochika H."/>
            <person name="Nishikawa T."/>
            <person name="Kadowaki K."/>
            <person name="Sugiura M."/>
            <person name="Burr B."/>
            <person name="Sasaki T."/>
        </authorList>
    </citation>
    <scope>NUCLEOTIDE SEQUENCE [LARGE SCALE GENOMIC DNA]</scope>
    <source>
        <strain evidence="3">cv. Nipponbare</strain>
    </source>
</reference>
<accession>A0A0P0Y192</accession>
<dbReference type="AlphaFoldDB" id="A0A0P0Y192"/>
<dbReference type="Proteomes" id="UP000059680">
    <property type="component" value="Chromosome 11"/>
</dbReference>
<keyword evidence="3" id="KW-1185">Reference proteome</keyword>
<sequence length="118" mass="11557">MAARRVRWFPAPEASPPPSPQTTSLSLSPLPPSGGVPAALGTPVAVGLCGSAAAGAQAAEFAGASVVAMRRLPASVVGGVSAFWGAGDSGLRPLLSPAIPEAAAPLSSFLPPFLLCSL</sequence>
<protein>
    <submittedName>
        <fullName evidence="2">Os11g0296250 protein</fullName>
    </submittedName>
</protein>
<feature type="region of interest" description="Disordered" evidence="1">
    <location>
        <begin position="1"/>
        <end position="32"/>
    </location>
</feature>
<reference evidence="2 3" key="2">
    <citation type="journal article" date="2013" name="Plant Cell Physiol.">
        <title>Rice Annotation Project Database (RAP-DB): an integrative and interactive database for rice genomics.</title>
        <authorList>
            <person name="Sakai H."/>
            <person name="Lee S.S."/>
            <person name="Tanaka T."/>
            <person name="Numa H."/>
            <person name="Kim J."/>
            <person name="Kawahara Y."/>
            <person name="Wakimoto H."/>
            <person name="Yang C.C."/>
            <person name="Iwamoto M."/>
            <person name="Abe T."/>
            <person name="Yamada Y."/>
            <person name="Muto A."/>
            <person name="Inokuchi H."/>
            <person name="Ikemura T."/>
            <person name="Matsumoto T."/>
            <person name="Sasaki T."/>
            <person name="Itoh T."/>
        </authorList>
    </citation>
    <scope>NUCLEOTIDE SEQUENCE [LARGE SCALE GENOMIC DNA]</scope>
    <source>
        <strain evidence="3">cv. Nipponbare</strain>
    </source>
</reference>
<evidence type="ECO:0000313" key="2">
    <source>
        <dbReference type="EMBL" id="BAT13660.1"/>
    </source>
</evidence>
<reference evidence="2 3" key="3">
    <citation type="journal article" date="2013" name="Rice">
        <title>Improvement of the Oryza sativa Nipponbare reference genome using next generation sequence and optical map data.</title>
        <authorList>
            <person name="Kawahara Y."/>
            <person name="de la Bastide M."/>
            <person name="Hamilton J.P."/>
            <person name="Kanamori H."/>
            <person name="McCombie W.R."/>
            <person name="Ouyang S."/>
            <person name="Schwartz D.C."/>
            <person name="Tanaka T."/>
            <person name="Wu J."/>
            <person name="Zhou S."/>
            <person name="Childs K.L."/>
            <person name="Davidson R.M."/>
            <person name="Lin H."/>
            <person name="Quesada-Ocampo L."/>
            <person name="Vaillancourt B."/>
            <person name="Sakai H."/>
            <person name="Lee S.S."/>
            <person name="Kim J."/>
            <person name="Numa H."/>
            <person name="Itoh T."/>
            <person name="Buell C.R."/>
            <person name="Matsumoto T."/>
        </authorList>
    </citation>
    <scope>NUCLEOTIDE SEQUENCE [LARGE SCALE GENOMIC DNA]</scope>
    <source>
        <strain evidence="3">cv. Nipponbare</strain>
    </source>
</reference>
<name>A0A0P0Y192_ORYSJ</name>
<evidence type="ECO:0000313" key="3">
    <source>
        <dbReference type="Proteomes" id="UP000059680"/>
    </source>
</evidence>
<dbReference type="PaxDb" id="39947-A0A0P0Y192"/>
<organism evidence="2 3">
    <name type="scientific">Oryza sativa subsp. japonica</name>
    <name type="common">Rice</name>
    <dbReference type="NCBI Taxonomy" id="39947"/>
    <lineage>
        <taxon>Eukaryota</taxon>
        <taxon>Viridiplantae</taxon>
        <taxon>Streptophyta</taxon>
        <taxon>Embryophyta</taxon>
        <taxon>Tracheophyta</taxon>
        <taxon>Spermatophyta</taxon>
        <taxon>Magnoliopsida</taxon>
        <taxon>Liliopsida</taxon>
        <taxon>Poales</taxon>
        <taxon>Poaceae</taxon>
        <taxon>BOP clade</taxon>
        <taxon>Oryzoideae</taxon>
        <taxon>Oryzeae</taxon>
        <taxon>Oryzinae</taxon>
        <taxon>Oryza</taxon>
        <taxon>Oryza sativa</taxon>
    </lineage>
</organism>
<proteinExistence type="predicted"/>
<gene>
    <name evidence="2" type="ordered locus">Os11g0296250</name>
    <name evidence="2" type="ORF">OSNPB_110296250</name>
</gene>